<evidence type="ECO:0000256" key="2">
    <source>
        <dbReference type="SAM" id="MobiDB-lite"/>
    </source>
</evidence>
<feature type="domain" description="J" evidence="3">
    <location>
        <begin position="9"/>
        <end position="73"/>
    </location>
</feature>
<gene>
    <name evidence="4" type="ORF">E8E13_001003</name>
</gene>
<feature type="region of interest" description="Disordered" evidence="2">
    <location>
        <begin position="192"/>
        <end position="223"/>
    </location>
</feature>
<feature type="compositionally biased region" description="Low complexity" evidence="2">
    <location>
        <begin position="83"/>
        <end position="98"/>
    </location>
</feature>
<dbReference type="SUPFAM" id="SSF46565">
    <property type="entry name" value="Chaperone J-domain"/>
    <property type="match status" value="1"/>
</dbReference>
<dbReference type="PANTHER" id="PTHR44145:SF3">
    <property type="entry name" value="DNAJ HOMOLOG SUBFAMILY A MEMBER 3, MITOCHONDRIAL"/>
    <property type="match status" value="1"/>
</dbReference>
<evidence type="ECO:0000256" key="1">
    <source>
        <dbReference type="ARBA" id="ARBA00023186"/>
    </source>
</evidence>
<dbReference type="OrthoDB" id="442087at2759"/>
<organism evidence="4 5">
    <name type="scientific">Curvularia kusanoi</name>
    <name type="common">Cochliobolus kusanoi</name>
    <dbReference type="NCBI Taxonomy" id="90978"/>
    <lineage>
        <taxon>Eukaryota</taxon>
        <taxon>Fungi</taxon>
        <taxon>Dikarya</taxon>
        <taxon>Ascomycota</taxon>
        <taxon>Pezizomycotina</taxon>
        <taxon>Dothideomycetes</taxon>
        <taxon>Pleosporomycetidae</taxon>
        <taxon>Pleosporales</taxon>
        <taxon>Pleosporineae</taxon>
        <taxon>Pleosporaceae</taxon>
        <taxon>Curvularia</taxon>
    </lineage>
</organism>
<dbReference type="SMART" id="SM00271">
    <property type="entry name" value="DnaJ"/>
    <property type="match status" value="1"/>
</dbReference>
<evidence type="ECO:0000313" key="5">
    <source>
        <dbReference type="Proteomes" id="UP000801428"/>
    </source>
</evidence>
<proteinExistence type="predicted"/>
<sequence>MAHSSTTEDYYMILGVEQTAATQIIISSYRRLALKLHPDRNAKHDATEAFQRLGRAYETLKDESKRKAYDLIYPSITRRRSAPQRTSDTPPTPTSQSDAQCEAAQVAAIQKSKQERSARWQTKKKVSDSSIFELQRSIRRLEREITTLVTILAAEATVEAQKNTLYKRAEDNEEEKERKDRARQERRIEKDLKERRLDSMKAGLKTQEDLLDNEQEKVDMANRRDDEKIRAIRVTMRAREDRERRERERQRQETQRQERERQERERQEKQRQERERQEKERQKERAAAQKRESTSNFQKRYAHPHTAEASASQDYTSACRHDGWWPKVQGRTSCPRCYESWTYLLQCPGCTMKACPKCQAAVRPRVPRNTARPNGTIPRWVRTPSPDYDSYYDW</sequence>
<reference evidence="4" key="1">
    <citation type="submission" date="2019-04" db="EMBL/GenBank/DDBJ databases">
        <title>Sequencing of skin fungus with MAO and IRED activity.</title>
        <authorList>
            <person name="Marsaioli A.J."/>
            <person name="Bonatto J.M.C."/>
            <person name="Reis Junior O."/>
        </authorList>
    </citation>
    <scope>NUCLEOTIDE SEQUENCE</scope>
    <source>
        <strain evidence="4">30M1</strain>
    </source>
</reference>
<dbReference type="InterPro" id="IPR036869">
    <property type="entry name" value="J_dom_sf"/>
</dbReference>
<comment type="caution">
    <text evidence="4">The sequence shown here is derived from an EMBL/GenBank/DDBJ whole genome shotgun (WGS) entry which is preliminary data.</text>
</comment>
<dbReference type="PANTHER" id="PTHR44145">
    <property type="entry name" value="DNAJ HOMOLOG SUBFAMILY A MEMBER 3, MITOCHONDRIAL"/>
    <property type="match status" value="1"/>
</dbReference>
<feature type="region of interest" description="Disordered" evidence="2">
    <location>
        <begin position="238"/>
        <end position="314"/>
    </location>
</feature>
<feature type="compositionally biased region" description="Basic and acidic residues" evidence="2">
    <location>
        <begin position="214"/>
        <end position="223"/>
    </location>
</feature>
<dbReference type="Proteomes" id="UP000801428">
    <property type="component" value="Unassembled WGS sequence"/>
</dbReference>
<name>A0A9P4TF92_CURKU</name>
<dbReference type="InterPro" id="IPR051938">
    <property type="entry name" value="Apopto_cytoskel_mod"/>
</dbReference>
<keyword evidence="1" id="KW-0143">Chaperone</keyword>
<dbReference type="InterPro" id="IPR018253">
    <property type="entry name" value="DnaJ_domain_CS"/>
</dbReference>
<dbReference type="Gene3D" id="1.10.287.110">
    <property type="entry name" value="DnaJ domain"/>
    <property type="match status" value="1"/>
</dbReference>
<dbReference type="Pfam" id="PF00226">
    <property type="entry name" value="DnaJ"/>
    <property type="match status" value="1"/>
</dbReference>
<protein>
    <recommendedName>
        <fullName evidence="3">J domain-containing protein</fullName>
    </recommendedName>
</protein>
<accession>A0A9P4TF92</accession>
<dbReference type="EMBL" id="SWKU01000011">
    <property type="protein sequence ID" value="KAF3002374.1"/>
    <property type="molecule type" value="Genomic_DNA"/>
</dbReference>
<dbReference type="CDD" id="cd06257">
    <property type="entry name" value="DnaJ"/>
    <property type="match status" value="1"/>
</dbReference>
<dbReference type="InterPro" id="IPR001623">
    <property type="entry name" value="DnaJ_domain"/>
</dbReference>
<evidence type="ECO:0000313" key="4">
    <source>
        <dbReference type="EMBL" id="KAF3002374.1"/>
    </source>
</evidence>
<dbReference type="PRINTS" id="PR00625">
    <property type="entry name" value="JDOMAIN"/>
</dbReference>
<evidence type="ECO:0000259" key="3">
    <source>
        <dbReference type="PROSITE" id="PS50076"/>
    </source>
</evidence>
<keyword evidence="5" id="KW-1185">Reference proteome</keyword>
<feature type="compositionally biased region" description="Basic and acidic residues" evidence="2">
    <location>
        <begin position="238"/>
        <end position="293"/>
    </location>
</feature>
<feature type="region of interest" description="Disordered" evidence="2">
    <location>
        <begin position="76"/>
        <end position="100"/>
    </location>
</feature>
<dbReference type="PROSITE" id="PS00636">
    <property type="entry name" value="DNAJ_1"/>
    <property type="match status" value="1"/>
</dbReference>
<dbReference type="PROSITE" id="PS50076">
    <property type="entry name" value="DNAJ_2"/>
    <property type="match status" value="1"/>
</dbReference>
<dbReference type="AlphaFoldDB" id="A0A9P4TF92"/>